<sequence>MTEQTTAPADRERVINDVATALGVSPAELTDDTNLLDAGMDSVRIMSLVEKWRSAGYEHIDFPTLAADPVLSAWIEALAE</sequence>
<dbReference type="InterPro" id="IPR036736">
    <property type="entry name" value="ACP-like_sf"/>
</dbReference>
<dbReference type="Pfam" id="PF00550">
    <property type="entry name" value="PP-binding"/>
    <property type="match status" value="1"/>
</dbReference>
<dbReference type="EMBL" id="JAERRJ010000003">
    <property type="protein sequence ID" value="MBL1074665.1"/>
    <property type="molecule type" value="Genomic_DNA"/>
</dbReference>
<accession>A0ABS1M3A5</accession>
<reference evidence="2 3" key="1">
    <citation type="submission" date="2021-01" db="EMBL/GenBank/DDBJ databases">
        <title>WGS of actinomycetes isolated from Thailand.</title>
        <authorList>
            <person name="Thawai C."/>
        </authorList>
    </citation>
    <scope>NUCLEOTIDE SEQUENCE [LARGE SCALE GENOMIC DNA]</scope>
    <source>
        <strain evidence="2 3">LPG 2</strain>
    </source>
</reference>
<name>A0ABS1M3A5_9NOCA</name>
<evidence type="ECO:0000259" key="1">
    <source>
        <dbReference type="PROSITE" id="PS50075"/>
    </source>
</evidence>
<proteinExistence type="predicted"/>
<feature type="domain" description="Carrier" evidence="1">
    <location>
        <begin position="8"/>
        <end position="80"/>
    </location>
</feature>
<organism evidence="2 3">
    <name type="scientific">Nocardia acididurans</name>
    <dbReference type="NCBI Taxonomy" id="2802282"/>
    <lineage>
        <taxon>Bacteria</taxon>
        <taxon>Bacillati</taxon>
        <taxon>Actinomycetota</taxon>
        <taxon>Actinomycetes</taxon>
        <taxon>Mycobacteriales</taxon>
        <taxon>Nocardiaceae</taxon>
        <taxon>Nocardia</taxon>
    </lineage>
</organism>
<comment type="caution">
    <text evidence="2">The sequence shown here is derived from an EMBL/GenBank/DDBJ whole genome shotgun (WGS) entry which is preliminary data.</text>
</comment>
<dbReference type="Proteomes" id="UP000602198">
    <property type="component" value="Unassembled WGS sequence"/>
</dbReference>
<dbReference type="Gene3D" id="1.10.1200.10">
    <property type="entry name" value="ACP-like"/>
    <property type="match status" value="1"/>
</dbReference>
<dbReference type="PROSITE" id="PS50075">
    <property type="entry name" value="CARRIER"/>
    <property type="match status" value="1"/>
</dbReference>
<protein>
    <submittedName>
        <fullName evidence="2">Isochorismatase</fullName>
    </submittedName>
</protein>
<dbReference type="SUPFAM" id="SSF47336">
    <property type="entry name" value="ACP-like"/>
    <property type="match status" value="1"/>
</dbReference>
<evidence type="ECO:0000313" key="2">
    <source>
        <dbReference type="EMBL" id="MBL1074665.1"/>
    </source>
</evidence>
<dbReference type="RefSeq" id="WP_201945772.1">
    <property type="nucleotide sequence ID" value="NZ_JAERRJ010000003.1"/>
</dbReference>
<keyword evidence="3" id="KW-1185">Reference proteome</keyword>
<evidence type="ECO:0000313" key="3">
    <source>
        <dbReference type="Proteomes" id="UP000602198"/>
    </source>
</evidence>
<dbReference type="InterPro" id="IPR009081">
    <property type="entry name" value="PP-bd_ACP"/>
</dbReference>
<gene>
    <name evidence="2" type="ORF">JK358_09675</name>
</gene>